<dbReference type="RefSeq" id="WP_273932713.1">
    <property type="nucleotide sequence ID" value="NZ_JAQSLJ010000001.1"/>
</dbReference>
<evidence type="ECO:0000313" key="2">
    <source>
        <dbReference type="EMBL" id="MDO2409406.1"/>
    </source>
</evidence>
<reference evidence="2 3" key="1">
    <citation type="submission" date="2023-06" db="EMBL/GenBank/DDBJ databases">
        <title>Campylobacter magnum sp. nov., isolated from cecal contents of domestic pigs (Sus scrofa domesticus).</title>
        <authorList>
            <person name="Papic B."/>
            <person name="Gruntar I."/>
        </authorList>
    </citation>
    <scope>NUCLEOTIDE SEQUENCE [LARGE SCALE GENOMIC DNA]</scope>
    <source>
        <strain evidence="3">34484-21</strain>
    </source>
</reference>
<organism evidence="2 3">
    <name type="scientific">Campylobacter magnus</name>
    <dbReference type="NCBI Taxonomy" id="3026462"/>
    <lineage>
        <taxon>Bacteria</taxon>
        <taxon>Pseudomonadati</taxon>
        <taxon>Campylobacterota</taxon>
        <taxon>Epsilonproteobacteria</taxon>
        <taxon>Campylobacterales</taxon>
        <taxon>Campylobacteraceae</taxon>
        <taxon>Campylobacter</taxon>
    </lineage>
</organism>
<keyword evidence="3" id="KW-1185">Reference proteome</keyword>
<dbReference type="EMBL" id="JAULJQ010000005">
    <property type="protein sequence ID" value="MDO2409406.1"/>
    <property type="molecule type" value="Genomic_DNA"/>
</dbReference>
<evidence type="ECO:0000256" key="1">
    <source>
        <dbReference type="SAM" id="Coils"/>
    </source>
</evidence>
<gene>
    <name evidence="2" type="ORF">Q2362_04745</name>
</gene>
<dbReference type="Proteomes" id="UP001171111">
    <property type="component" value="Unassembled WGS sequence"/>
</dbReference>
<protein>
    <submittedName>
        <fullName evidence="2">Uncharacterized protein</fullName>
    </submittedName>
</protein>
<keyword evidence="1" id="KW-0175">Coiled coil</keyword>
<feature type="coiled-coil region" evidence="1">
    <location>
        <begin position="16"/>
        <end position="43"/>
    </location>
</feature>
<proteinExistence type="predicted"/>
<accession>A0ABT8TAW7</accession>
<evidence type="ECO:0000313" key="3">
    <source>
        <dbReference type="Proteomes" id="UP001171111"/>
    </source>
</evidence>
<sequence length="70" mass="8241">MQFNDFDINSPVIRHIHSLNEEIKALNAKIKALKDENYNLTIKLNKIRNFFPLKVALKIRKLLLKLIGRI</sequence>
<name>A0ABT8TAW7_9BACT</name>
<comment type="caution">
    <text evidence="2">The sequence shown here is derived from an EMBL/GenBank/DDBJ whole genome shotgun (WGS) entry which is preliminary data.</text>
</comment>